<dbReference type="InterPro" id="IPR007138">
    <property type="entry name" value="ABM_dom"/>
</dbReference>
<dbReference type="EMBL" id="JBHRYE010000017">
    <property type="protein sequence ID" value="MFC3671930.1"/>
    <property type="molecule type" value="Genomic_DNA"/>
</dbReference>
<sequence>MYLVVFRNRKRAGLDAAAYGADAQAMEDLARLQPGFRSFKSYVADDGEVVALSEWDSEDAARAWRAQAAHAQVQRRGREAYYESYSLFAGTPSRIHHFERSDT</sequence>
<evidence type="ECO:0000259" key="1">
    <source>
        <dbReference type="Pfam" id="PF03992"/>
    </source>
</evidence>
<keyword evidence="2" id="KW-0503">Monooxygenase</keyword>
<organism evidence="2 3">
    <name type="scientific">Novosphingobium pokkalii</name>
    <dbReference type="NCBI Taxonomy" id="1770194"/>
    <lineage>
        <taxon>Bacteria</taxon>
        <taxon>Pseudomonadati</taxon>
        <taxon>Pseudomonadota</taxon>
        <taxon>Alphaproteobacteria</taxon>
        <taxon>Sphingomonadales</taxon>
        <taxon>Sphingomonadaceae</taxon>
        <taxon>Novosphingobium</taxon>
    </lineage>
</organism>
<dbReference type="SUPFAM" id="SSF54909">
    <property type="entry name" value="Dimeric alpha+beta barrel"/>
    <property type="match status" value="1"/>
</dbReference>
<dbReference type="EC" id="1.14.-.-" evidence="2"/>
<keyword evidence="3" id="KW-1185">Reference proteome</keyword>
<dbReference type="Pfam" id="PF03992">
    <property type="entry name" value="ABM"/>
    <property type="match status" value="1"/>
</dbReference>
<accession>A0ABV7V3B9</accession>
<name>A0ABV7V3B9_9SPHN</name>
<dbReference type="Proteomes" id="UP001595683">
    <property type="component" value="Unassembled WGS sequence"/>
</dbReference>
<dbReference type="PANTHER" id="PTHR37811:SF2">
    <property type="entry name" value="ABM DOMAIN-CONTAINING PROTEIN"/>
    <property type="match status" value="1"/>
</dbReference>
<dbReference type="RefSeq" id="WP_191323859.1">
    <property type="nucleotide sequence ID" value="NZ_BMZP01000006.1"/>
</dbReference>
<dbReference type="InterPro" id="IPR052936">
    <property type="entry name" value="Jasmonate_Hydroxylase-like"/>
</dbReference>
<dbReference type="GO" id="GO:0004497">
    <property type="term" value="F:monooxygenase activity"/>
    <property type="evidence" value="ECO:0007669"/>
    <property type="project" value="UniProtKB-KW"/>
</dbReference>
<feature type="domain" description="ABM" evidence="1">
    <location>
        <begin position="1"/>
        <end position="75"/>
    </location>
</feature>
<protein>
    <submittedName>
        <fullName evidence="2">Antibiotic biosynthesis monooxygenase family protein</fullName>
        <ecNumber evidence="2">1.14.-.-</ecNumber>
    </submittedName>
</protein>
<comment type="caution">
    <text evidence="2">The sequence shown here is derived from an EMBL/GenBank/DDBJ whole genome shotgun (WGS) entry which is preliminary data.</text>
</comment>
<dbReference type="Gene3D" id="3.30.70.100">
    <property type="match status" value="1"/>
</dbReference>
<evidence type="ECO:0000313" key="2">
    <source>
        <dbReference type="EMBL" id="MFC3671930.1"/>
    </source>
</evidence>
<keyword evidence="2" id="KW-0560">Oxidoreductase</keyword>
<gene>
    <name evidence="2" type="ORF">ACFOOT_10890</name>
</gene>
<proteinExistence type="predicted"/>
<dbReference type="PANTHER" id="PTHR37811">
    <property type="entry name" value="BLL5343 PROTEIN"/>
    <property type="match status" value="1"/>
</dbReference>
<dbReference type="InterPro" id="IPR011008">
    <property type="entry name" value="Dimeric_a/b-barrel"/>
</dbReference>
<reference evidence="3" key="1">
    <citation type="journal article" date="2019" name="Int. J. Syst. Evol. Microbiol.">
        <title>The Global Catalogue of Microorganisms (GCM) 10K type strain sequencing project: providing services to taxonomists for standard genome sequencing and annotation.</title>
        <authorList>
            <consortium name="The Broad Institute Genomics Platform"/>
            <consortium name="The Broad Institute Genome Sequencing Center for Infectious Disease"/>
            <person name="Wu L."/>
            <person name="Ma J."/>
        </authorList>
    </citation>
    <scope>NUCLEOTIDE SEQUENCE [LARGE SCALE GENOMIC DNA]</scope>
    <source>
        <strain evidence="3">KCTC 42224</strain>
    </source>
</reference>
<evidence type="ECO:0000313" key="3">
    <source>
        <dbReference type="Proteomes" id="UP001595683"/>
    </source>
</evidence>